<feature type="compositionally biased region" description="Basic residues" evidence="1">
    <location>
        <begin position="34"/>
        <end position="45"/>
    </location>
</feature>
<dbReference type="Proteomes" id="UP000466442">
    <property type="component" value="Linkage Group LG9"/>
</dbReference>
<dbReference type="EMBL" id="WIXP02000009">
    <property type="protein sequence ID" value="KAF6205290.1"/>
    <property type="molecule type" value="Genomic_DNA"/>
</dbReference>
<name>A0A6A4JN50_APOLU</name>
<feature type="region of interest" description="Disordered" evidence="1">
    <location>
        <begin position="1"/>
        <end position="45"/>
    </location>
</feature>
<reference evidence="2" key="1">
    <citation type="journal article" date="2021" name="Mol. Ecol. Resour.">
        <title>Apolygus lucorum genome provides insights into omnivorousness and mesophyll feeding.</title>
        <authorList>
            <person name="Liu Y."/>
            <person name="Liu H."/>
            <person name="Wang H."/>
            <person name="Huang T."/>
            <person name="Liu B."/>
            <person name="Yang B."/>
            <person name="Yin L."/>
            <person name="Li B."/>
            <person name="Zhang Y."/>
            <person name="Zhang S."/>
            <person name="Jiang F."/>
            <person name="Zhang X."/>
            <person name="Ren Y."/>
            <person name="Wang B."/>
            <person name="Wang S."/>
            <person name="Lu Y."/>
            <person name="Wu K."/>
            <person name="Fan W."/>
            <person name="Wang G."/>
        </authorList>
    </citation>
    <scope>NUCLEOTIDE SEQUENCE</scope>
    <source>
        <strain evidence="2">12Hb</strain>
    </source>
</reference>
<feature type="region of interest" description="Disordered" evidence="1">
    <location>
        <begin position="93"/>
        <end position="112"/>
    </location>
</feature>
<feature type="compositionally biased region" description="Polar residues" evidence="1">
    <location>
        <begin position="102"/>
        <end position="112"/>
    </location>
</feature>
<evidence type="ECO:0000256" key="1">
    <source>
        <dbReference type="SAM" id="MobiDB-lite"/>
    </source>
</evidence>
<comment type="caution">
    <text evidence="2">The sequence shown here is derived from an EMBL/GenBank/DDBJ whole genome shotgun (WGS) entry which is preliminary data.</text>
</comment>
<proteinExistence type="predicted"/>
<gene>
    <name evidence="2" type="ORF">GE061_019459</name>
</gene>
<organism evidence="2 3">
    <name type="scientific">Apolygus lucorum</name>
    <name type="common">Small green plant bug</name>
    <name type="synonym">Lygocoris lucorum</name>
    <dbReference type="NCBI Taxonomy" id="248454"/>
    <lineage>
        <taxon>Eukaryota</taxon>
        <taxon>Metazoa</taxon>
        <taxon>Ecdysozoa</taxon>
        <taxon>Arthropoda</taxon>
        <taxon>Hexapoda</taxon>
        <taxon>Insecta</taxon>
        <taxon>Pterygota</taxon>
        <taxon>Neoptera</taxon>
        <taxon>Paraneoptera</taxon>
        <taxon>Hemiptera</taxon>
        <taxon>Heteroptera</taxon>
        <taxon>Panheteroptera</taxon>
        <taxon>Cimicomorpha</taxon>
        <taxon>Miridae</taxon>
        <taxon>Mirini</taxon>
        <taxon>Apolygus</taxon>
    </lineage>
</organism>
<protein>
    <submittedName>
        <fullName evidence="2">Uncharacterized protein</fullName>
    </submittedName>
</protein>
<accession>A0A6A4JN50</accession>
<sequence>MTRSSGRPPLSARRTRRRTASPPRIARPFGQSRFRSRPPARRLRSRLREVSSRAVICASFDRRSSPTQCSWNYEFVEQAMLLGRRVTWRVEEDDEAEPLQPVETQISTAKCK</sequence>
<evidence type="ECO:0000313" key="2">
    <source>
        <dbReference type="EMBL" id="KAF6205290.1"/>
    </source>
</evidence>
<keyword evidence="3" id="KW-1185">Reference proteome</keyword>
<dbReference type="AlphaFoldDB" id="A0A6A4JN50"/>
<evidence type="ECO:0000313" key="3">
    <source>
        <dbReference type="Proteomes" id="UP000466442"/>
    </source>
</evidence>